<evidence type="ECO:0000256" key="3">
    <source>
        <dbReference type="SAM" id="MobiDB-lite"/>
    </source>
</evidence>
<feature type="region of interest" description="Disordered" evidence="3">
    <location>
        <begin position="1"/>
        <end position="38"/>
    </location>
</feature>
<feature type="compositionally biased region" description="Acidic residues" evidence="3">
    <location>
        <begin position="17"/>
        <end position="35"/>
    </location>
</feature>
<dbReference type="Gene3D" id="3.10.50.40">
    <property type="match status" value="1"/>
</dbReference>
<dbReference type="GO" id="GO:0003755">
    <property type="term" value="F:peptidyl-prolyl cis-trans isomerase activity"/>
    <property type="evidence" value="ECO:0007669"/>
    <property type="project" value="UniProtKB-UniRule"/>
</dbReference>
<proteinExistence type="predicted"/>
<keyword evidence="6" id="KW-1185">Reference proteome</keyword>
<accession>A0A5P1FA17</accession>
<keyword evidence="1 2" id="KW-0413">Isomerase</keyword>
<evidence type="ECO:0000259" key="4">
    <source>
        <dbReference type="PROSITE" id="PS50198"/>
    </source>
</evidence>
<keyword evidence="1 2" id="KW-0697">Rotamase</keyword>
<evidence type="ECO:0000256" key="2">
    <source>
        <dbReference type="RuleBase" id="RU363014"/>
    </source>
</evidence>
<dbReference type="PROSITE" id="PS50198">
    <property type="entry name" value="PPIC_PPIASE_2"/>
    <property type="match status" value="1"/>
</dbReference>
<evidence type="ECO:0000256" key="1">
    <source>
        <dbReference type="PROSITE-ProRule" id="PRU00278"/>
    </source>
</evidence>
<dbReference type="Pfam" id="PF00639">
    <property type="entry name" value="Rotamase"/>
    <property type="match status" value="1"/>
</dbReference>
<protein>
    <recommendedName>
        <fullName evidence="2">Peptidyl-prolyl cis-trans isomerase</fullName>
        <ecNumber evidence="2">5.2.1.8</ecNumber>
    </recommendedName>
</protein>
<name>A0A5P1FA17_ASPOF</name>
<dbReference type="EC" id="5.2.1.8" evidence="2"/>
<reference evidence="6" key="1">
    <citation type="journal article" date="2017" name="Nat. Commun.">
        <title>The asparagus genome sheds light on the origin and evolution of a young Y chromosome.</title>
        <authorList>
            <person name="Harkess A."/>
            <person name="Zhou J."/>
            <person name="Xu C."/>
            <person name="Bowers J.E."/>
            <person name="Van der Hulst R."/>
            <person name="Ayyampalayam S."/>
            <person name="Mercati F."/>
            <person name="Riccardi P."/>
            <person name="McKain M.R."/>
            <person name="Kakrana A."/>
            <person name="Tang H."/>
            <person name="Ray J."/>
            <person name="Groenendijk J."/>
            <person name="Arikit S."/>
            <person name="Mathioni S.M."/>
            <person name="Nakano M."/>
            <person name="Shan H."/>
            <person name="Telgmann-Rauber A."/>
            <person name="Kanno A."/>
            <person name="Yue Z."/>
            <person name="Chen H."/>
            <person name="Li W."/>
            <person name="Chen Y."/>
            <person name="Xu X."/>
            <person name="Zhang Y."/>
            <person name="Luo S."/>
            <person name="Chen H."/>
            <person name="Gao J."/>
            <person name="Mao Z."/>
            <person name="Pires J.C."/>
            <person name="Luo M."/>
            <person name="Kudrna D."/>
            <person name="Wing R.A."/>
            <person name="Meyers B.C."/>
            <person name="Yi K."/>
            <person name="Kong H."/>
            <person name="Lavrijsen P."/>
            <person name="Sunseri F."/>
            <person name="Falavigna A."/>
            <person name="Ye Y."/>
            <person name="Leebens-Mack J.H."/>
            <person name="Chen G."/>
        </authorList>
    </citation>
    <scope>NUCLEOTIDE SEQUENCE [LARGE SCALE GENOMIC DNA]</scope>
    <source>
        <strain evidence="6">cv. DH0086</strain>
    </source>
</reference>
<dbReference type="SUPFAM" id="SSF54534">
    <property type="entry name" value="FKBP-like"/>
    <property type="match status" value="1"/>
</dbReference>
<dbReference type="Gramene" id="ONK75208">
    <property type="protein sequence ID" value="ONK75208"/>
    <property type="gene ID" value="A4U43_C03F14480"/>
</dbReference>
<feature type="domain" description="PpiC" evidence="4">
    <location>
        <begin position="6"/>
        <end position="117"/>
    </location>
</feature>
<gene>
    <name evidence="5" type="ORF">A4U43_C03F14480</name>
</gene>
<organism evidence="5 6">
    <name type="scientific">Asparagus officinalis</name>
    <name type="common">Garden asparagus</name>
    <dbReference type="NCBI Taxonomy" id="4686"/>
    <lineage>
        <taxon>Eukaryota</taxon>
        <taxon>Viridiplantae</taxon>
        <taxon>Streptophyta</taxon>
        <taxon>Embryophyta</taxon>
        <taxon>Tracheophyta</taxon>
        <taxon>Spermatophyta</taxon>
        <taxon>Magnoliopsida</taxon>
        <taxon>Liliopsida</taxon>
        <taxon>Asparagales</taxon>
        <taxon>Asparagaceae</taxon>
        <taxon>Asparagoideae</taxon>
        <taxon>Asparagus</taxon>
    </lineage>
</organism>
<sequence length="117" mass="13023">MRVTQPTSNDTSARLYDDEEEPSIEEYYDDDEESSYEVNKKMKVEDSDADYVPSENARTTAEVNAAKIKDEEEADKMSSSAGLDADPFEEATFALKVGEISDIMDTDSGVHIILRIG</sequence>
<dbReference type="AlphaFoldDB" id="A0A5P1FA17"/>
<evidence type="ECO:0000313" key="5">
    <source>
        <dbReference type="EMBL" id="ONK75208.1"/>
    </source>
</evidence>
<dbReference type="InterPro" id="IPR000297">
    <property type="entry name" value="PPIase_PpiC"/>
</dbReference>
<comment type="catalytic activity">
    <reaction evidence="2">
        <text>[protein]-peptidylproline (omega=180) = [protein]-peptidylproline (omega=0)</text>
        <dbReference type="Rhea" id="RHEA:16237"/>
        <dbReference type="Rhea" id="RHEA-COMP:10747"/>
        <dbReference type="Rhea" id="RHEA-COMP:10748"/>
        <dbReference type="ChEBI" id="CHEBI:83833"/>
        <dbReference type="ChEBI" id="CHEBI:83834"/>
        <dbReference type="EC" id="5.2.1.8"/>
    </reaction>
</comment>
<feature type="compositionally biased region" description="Polar residues" evidence="3">
    <location>
        <begin position="1"/>
        <end position="12"/>
    </location>
</feature>
<dbReference type="InterPro" id="IPR046357">
    <property type="entry name" value="PPIase_dom_sf"/>
</dbReference>
<dbReference type="Proteomes" id="UP000243459">
    <property type="component" value="Chromosome 3"/>
</dbReference>
<dbReference type="EMBL" id="CM007383">
    <property type="protein sequence ID" value="ONK75208.1"/>
    <property type="molecule type" value="Genomic_DNA"/>
</dbReference>
<evidence type="ECO:0000313" key="6">
    <source>
        <dbReference type="Proteomes" id="UP000243459"/>
    </source>
</evidence>